<dbReference type="UniPathway" id="UPA00143"/>
<evidence type="ECO:0000256" key="8">
    <source>
        <dbReference type="ARBA" id="ARBA00022786"/>
    </source>
</evidence>
<keyword evidence="8 15" id="KW-0833">Ubl conjugation pathway</keyword>
<evidence type="ECO:0000256" key="14">
    <source>
        <dbReference type="PROSITE-ProRule" id="PRU00175"/>
    </source>
</evidence>
<dbReference type="Pfam" id="PF00097">
    <property type="entry name" value="zf-C3HC4"/>
    <property type="match status" value="1"/>
</dbReference>
<dbReference type="PANTHER" id="PTHR23163">
    <property type="entry name" value="RING FINGER PROTEIN-RELATED"/>
    <property type="match status" value="1"/>
</dbReference>
<keyword evidence="5 15" id="KW-0808">Transferase</keyword>
<evidence type="ECO:0000256" key="9">
    <source>
        <dbReference type="ARBA" id="ARBA00022833"/>
    </source>
</evidence>
<dbReference type="InterPro" id="IPR017907">
    <property type="entry name" value="Znf_RING_CS"/>
</dbReference>
<dbReference type="GO" id="GO:0005634">
    <property type="term" value="C:nucleus"/>
    <property type="evidence" value="ECO:0007669"/>
    <property type="project" value="UniProtKB-SubCell"/>
</dbReference>
<dbReference type="EMBL" id="NAJL01000069">
    <property type="protein sequence ID" value="TKA22625.1"/>
    <property type="molecule type" value="Genomic_DNA"/>
</dbReference>
<evidence type="ECO:0000256" key="13">
    <source>
        <dbReference type="ARBA" id="ARBA00059679"/>
    </source>
</evidence>
<evidence type="ECO:0000259" key="18">
    <source>
        <dbReference type="PROSITE" id="PS50089"/>
    </source>
</evidence>
<dbReference type="PROSITE" id="PS00518">
    <property type="entry name" value="ZF_RING_1"/>
    <property type="match status" value="1"/>
</dbReference>
<feature type="coiled-coil region" evidence="16">
    <location>
        <begin position="69"/>
        <end position="96"/>
    </location>
</feature>
<reference evidence="19 20" key="1">
    <citation type="submission" date="2017-03" db="EMBL/GenBank/DDBJ databases">
        <title>Genomes of endolithic fungi from Antarctica.</title>
        <authorList>
            <person name="Coleine C."/>
            <person name="Masonjones S."/>
            <person name="Stajich J.E."/>
        </authorList>
    </citation>
    <scope>NUCLEOTIDE SEQUENCE [LARGE SCALE GENOMIC DNA]</scope>
    <source>
        <strain evidence="19 20">CCFEE 6315</strain>
    </source>
</reference>
<evidence type="ECO:0000256" key="15">
    <source>
        <dbReference type="RuleBase" id="RU365038"/>
    </source>
</evidence>
<dbReference type="InterPro" id="IPR013956">
    <property type="entry name" value="E3_ubiquit_lig_Bre1"/>
</dbReference>
<feature type="coiled-coil region" evidence="16">
    <location>
        <begin position="525"/>
        <end position="552"/>
    </location>
</feature>
<dbReference type="GO" id="GO:0016567">
    <property type="term" value="P:protein ubiquitination"/>
    <property type="evidence" value="ECO:0007669"/>
    <property type="project" value="UniProtKB-UniRule"/>
</dbReference>
<comment type="similarity">
    <text evidence="4 15">Belongs to the BRE1 family.</text>
</comment>
<dbReference type="OrthoDB" id="654191at2759"/>
<evidence type="ECO:0000256" key="12">
    <source>
        <dbReference type="ARBA" id="ARBA00023242"/>
    </source>
</evidence>
<dbReference type="SMART" id="SM00184">
    <property type="entry name" value="RING"/>
    <property type="match status" value="1"/>
</dbReference>
<dbReference type="InterPro" id="IPR013083">
    <property type="entry name" value="Znf_RING/FYVE/PHD"/>
</dbReference>
<dbReference type="PANTHER" id="PTHR23163:SF0">
    <property type="entry name" value="E3 UBIQUITIN-PROTEIN LIGASE BRE1"/>
    <property type="match status" value="1"/>
</dbReference>
<dbReference type="GO" id="GO:0033503">
    <property type="term" value="C:HULC complex"/>
    <property type="evidence" value="ECO:0007669"/>
    <property type="project" value="TreeGrafter"/>
</dbReference>
<dbReference type="Proteomes" id="UP000308549">
    <property type="component" value="Unassembled WGS sequence"/>
</dbReference>
<sequence>MTTTERLSAALPSFDATKAAKMEDRKRSLAVDAAGDDLTPSRKRLMKDENGQAMRMDAEKEKEVENYQKDAIMRQMKEYKRQKKDFEDQYNSLLAKCRFHDEHLRTIDAWFSQLLDEIRTRARQSLPDPPLGGADVEMSEDGREMYGSKLRVEDNSLFSTHLQARSESIQGAIHDLFGRMPSAQPEVEDLRRQLNDLLLKEKEHAIKLKTALEDQDSLQERLENASYRYIKAEKMLDRAKSSQVQKLERQAIMGGGANGGESSSPATGKKGRSGTPGVKREGTDGLANGELENGVMSAEQEVQRKEAMAIAEKQKAQVEEIESENDRLTNELSAARTKLASLTDDDYAESSLFKSFKAQYDGMVSKVNDLVATNNVLREEAQKYASDRTRFRQQIDEETRESISESEAQIARAETDLARIRNIRDELNAELNIRRNAEENRRLSADQARELAAARDARIRSLESELQRVKLQLGEIVPEGSIEDLESLDEEGAKAKLRILAQQHGLLSNELSSMETAWRKTSALASKKVEEISAQEEMISRLQAEKAKADQKYFAAMKAKDMREGELRSLKGQNARSSEIVSQLKDTESKTRELVTNLERQMAESQESVRTLTTQHRTLESKSKETGLLAEGLRKQVEEMKGLIGAKDKEVVGAGKSKRDAEVELERAVTRLDDTKRQFESLRKTRASENAANSDDWRKLAICPVCNANIRNTVIKLCGHVFCQSCVKDLISNRSRKCPSCGKAFGGGDYMGIVLT</sequence>
<feature type="region of interest" description="Disordered" evidence="17">
    <location>
        <begin position="567"/>
        <end position="588"/>
    </location>
</feature>
<name>A0A4U0TLU6_9PEZI</name>
<dbReference type="Gene3D" id="3.30.40.10">
    <property type="entry name" value="Zinc/RING finger domain, C3HC4 (zinc finger)"/>
    <property type="match status" value="1"/>
</dbReference>
<dbReference type="GO" id="GO:0061630">
    <property type="term" value="F:ubiquitin protein ligase activity"/>
    <property type="evidence" value="ECO:0007669"/>
    <property type="project" value="UniProtKB-EC"/>
</dbReference>
<organism evidence="19 20">
    <name type="scientific">Salinomyces thailandicus</name>
    <dbReference type="NCBI Taxonomy" id="706561"/>
    <lineage>
        <taxon>Eukaryota</taxon>
        <taxon>Fungi</taxon>
        <taxon>Dikarya</taxon>
        <taxon>Ascomycota</taxon>
        <taxon>Pezizomycotina</taxon>
        <taxon>Dothideomycetes</taxon>
        <taxon>Dothideomycetidae</taxon>
        <taxon>Mycosphaerellales</taxon>
        <taxon>Teratosphaeriaceae</taxon>
        <taxon>Salinomyces</taxon>
    </lineage>
</organism>
<dbReference type="Pfam" id="PF26095">
    <property type="entry name" value="CC_Bre1"/>
    <property type="match status" value="1"/>
</dbReference>
<evidence type="ECO:0000256" key="4">
    <source>
        <dbReference type="ARBA" id="ARBA00005555"/>
    </source>
</evidence>
<evidence type="ECO:0000256" key="16">
    <source>
        <dbReference type="SAM" id="Coils"/>
    </source>
</evidence>
<evidence type="ECO:0000256" key="1">
    <source>
        <dbReference type="ARBA" id="ARBA00000900"/>
    </source>
</evidence>
<keyword evidence="11 15" id="KW-0175">Coiled coil</keyword>
<dbReference type="GO" id="GO:0006325">
    <property type="term" value="P:chromatin organization"/>
    <property type="evidence" value="ECO:0007669"/>
    <property type="project" value="UniProtKB-KW"/>
</dbReference>
<keyword evidence="20" id="KW-1185">Reference proteome</keyword>
<evidence type="ECO:0000256" key="3">
    <source>
        <dbReference type="ARBA" id="ARBA00004906"/>
    </source>
</evidence>
<comment type="pathway">
    <text evidence="3 15">Protein modification; protein ubiquitination.</text>
</comment>
<proteinExistence type="inferred from homology"/>
<keyword evidence="7 14" id="KW-0863">Zinc-finger</keyword>
<dbReference type="InterPro" id="IPR001841">
    <property type="entry name" value="Znf_RING"/>
</dbReference>
<keyword evidence="10 15" id="KW-0156">Chromatin regulator</keyword>
<feature type="coiled-coil region" evidence="16">
    <location>
        <begin position="403"/>
        <end position="440"/>
    </location>
</feature>
<dbReference type="EC" id="2.3.2.27" evidence="15"/>
<keyword evidence="6 15" id="KW-0479">Metal-binding</keyword>
<feature type="compositionally biased region" description="Polar residues" evidence="17">
    <location>
        <begin position="571"/>
        <end position="581"/>
    </location>
</feature>
<evidence type="ECO:0000313" key="20">
    <source>
        <dbReference type="Proteomes" id="UP000308549"/>
    </source>
</evidence>
<dbReference type="Pfam" id="PF08647">
    <property type="entry name" value="BRE1"/>
    <property type="match status" value="1"/>
</dbReference>
<gene>
    <name evidence="19" type="ORF">B0A50_07634</name>
</gene>
<feature type="coiled-coil region" evidence="16">
    <location>
        <begin position="658"/>
        <end position="685"/>
    </location>
</feature>
<comment type="subcellular location">
    <subcellularLocation>
        <location evidence="2 15">Nucleus</location>
    </subcellularLocation>
</comment>
<evidence type="ECO:0000256" key="17">
    <source>
        <dbReference type="SAM" id="MobiDB-lite"/>
    </source>
</evidence>
<feature type="region of interest" description="Disordered" evidence="17">
    <location>
        <begin position="253"/>
        <end position="289"/>
    </location>
</feature>
<dbReference type="SUPFAM" id="SSF57850">
    <property type="entry name" value="RING/U-box"/>
    <property type="match status" value="1"/>
</dbReference>
<evidence type="ECO:0000313" key="19">
    <source>
        <dbReference type="EMBL" id="TKA22625.1"/>
    </source>
</evidence>
<evidence type="ECO:0000256" key="5">
    <source>
        <dbReference type="ARBA" id="ARBA00022679"/>
    </source>
</evidence>
<dbReference type="InterPro" id="IPR018957">
    <property type="entry name" value="Znf_C3HC4_RING-type"/>
</dbReference>
<evidence type="ECO:0000256" key="10">
    <source>
        <dbReference type="ARBA" id="ARBA00022853"/>
    </source>
</evidence>
<dbReference type="AlphaFoldDB" id="A0A4U0TLU6"/>
<dbReference type="GO" id="GO:0008270">
    <property type="term" value="F:zinc ion binding"/>
    <property type="evidence" value="ECO:0007669"/>
    <property type="project" value="UniProtKB-KW"/>
</dbReference>
<comment type="caution">
    <text evidence="19">The sequence shown here is derived from an EMBL/GenBank/DDBJ whole genome shotgun (WGS) entry which is preliminary data.</text>
</comment>
<evidence type="ECO:0000256" key="11">
    <source>
        <dbReference type="ARBA" id="ARBA00023054"/>
    </source>
</evidence>
<accession>A0A4U0TLU6</accession>
<feature type="coiled-coil region" evidence="16">
    <location>
        <begin position="187"/>
        <end position="228"/>
    </location>
</feature>
<keyword evidence="12 15" id="KW-0539">Nucleus</keyword>
<feature type="domain" description="RING-type" evidence="18">
    <location>
        <begin position="703"/>
        <end position="741"/>
    </location>
</feature>
<evidence type="ECO:0000256" key="2">
    <source>
        <dbReference type="ARBA" id="ARBA00004123"/>
    </source>
</evidence>
<evidence type="ECO:0000256" key="7">
    <source>
        <dbReference type="ARBA" id="ARBA00022771"/>
    </source>
</evidence>
<dbReference type="CDD" id="cd16499">
    <property type="entry name" value="RING-HC_Bre1-like"/>
    <property type="match status" value="1"/>
</dbReference>
<keyword evidence="9 15" id="KW-0862">Zinc</keyword>
<dbReference type="PROSITE" id="PS50089">
    <property type="entry name" value="ZF_RING_2"/>
    <property type="match status" value="1"/>
</dbReference>
<comment type="function">
    <text evidence="13">E3 ubiquitin-protein ligase that mediates monoubiquitination of histone H2B to form H2BK123ub1. H2BK123ub1 gives a specific tag for epigenetic transcriptional activation and is also a prerequisite for H3K4me and H3K79me formation.</text>
</comment>
<protein>
    <recommendedName>
        <fullName evidence="15">E3 ubiquitin protein ligase</fullName>
        <ecNumber evidence="15">2.3.2.27</ecNumber>
    </recommendedName>
</protein>
<dbReference type="InterPro" id="IPR058643">
    <property type="entry name" value="BRE1-like_CC"/>
</dbReference>
<evidence type="ECO:0000256" key="6">
    <source>
        <dbReference type="ARBA" id="ARBA00022723"/>
    </source>
</evidence>
<comment type="catalytic activity">
    <reaction evidence="1 15">
        <text>S-ubiquitinyl-[E2 ubiquitin-conjugating enzyme]-L-cysteine + [acceptor protein]-L-lysine = [E2 ubiquitin-conjugating enzyme]-L-cysteine + N(6)-ubiquitinyl-[acceptor protein]-L-lysine.</text>
        <dbReference type="EC" id="2.3.2.27"/>
    </reaction>
</comment>